<dbReference type="VEuPathDB" id="FungiDB:BTJ68_09782"/>
<dbReference type="EMBL" id="QWIP01000146">
    <property type="protein sequence ID" value="RMY71395.1"/>
    <property type="molecule type" value="Genomic_DNA"/>
</dbReference>
<name>A0A3M7E4C8_HORWE</name>
<reference evidence="2 3" key="1">
    <citation type="journal article" date="2018" name="BMC Genomics">
        <title>Genomic evidence for intraspecific hybridization in a clonal and extremely halotolerant yeast.</title>
        <authorList>
            <person name="Gostincar C."/>
            <person name="Stajich J.E."/>
            <person name="Zupancic J."/>
            <person name="Zalar P."/>
            <person name="Gunde-Cimerman N."/>
        </authorList>
    </citation>
    <scope>NUCLEOTIDE SEQUENCE [LARGE SCALE GENOMIC DNA]</scope>
    <source>
        <strain evidence="2 3">EXF-2682</strain>
    </source>
</reference>
<dbReference type="Proteomes" id="UP000269276">
    <property type="component" value="Unassembled WGS sequence"/>
</dbReference>
<feature type="region of interest" description="Disordered" evidence="1">
    <location>
        <begin position="94"/>
        <end position="137"/>
    </location>
</feature>
<evidence type="ECO:0000313" key="3">
    <source>
        <dbReference type="Proteomes" id="UP000269276"/>
    </source>
</evidence>
<gene>
    <name evidence="2" type="ORF">D0863_05185</name>
</gene>
<comment type="caution">
    <text evidence="2">The sequence shown here is derived from an EMBL/GenBank/DDBJ whole genome shotgun (WGS) entry which is preliminary data.</text>
</comment>
<dbReference type="OrthoDB" id="5420940at2759"/>
<proteinExistence type="predicted"/>
<accession>A0A3M7E4C8</accession>
<evidence type="ECO:0000313" key="2">
    <source>
        <dbReference type="EMBL" id="RMY71395.1"/>
    </source>
</evidence>
<protein>
    <submittedName>
        <fullName evidence="2">Uncharacterized protein</fullName>
    </submittedName>
</protein>
<dbReference type="AlphaFoldDB" id="A0A3M7E4C8"/>
<evidence type="ECO:0000256" key="1">
    <source>
        <dbReference type="SAM" id="MobiDB-lite"/>
    </source>
</evidence>
<sequence length="189" mass="21067">MRPTPYLLSTTQADCVGLPFTVSPQSITAIHHPSGRNATMQKHIFQPISDLNKLQRPMNREDRLKTIIANLEKHEQDVKTSIVAEAFQKLQTARQEATDTDKKAIDSDQPVDHGRLPSNLRAPYQQGSGDPCMPHIDPKQLAEAAAGQATADPQLAAVLEAFGHLREYETLARRAKEPYIKALERQRAQ</sequence>
<organism evidence="2 3">
    <name type="scientific">Hortaea werneckii</name>
    <name type="common">Black yeast</name>
    <name type="synonym">Cladosporium werneckii</name>
    <dbReference type="NCBI Taxonomy" id="91943"/>
    <lineage>
        <taxon>Eukaryota</taxon>
        <taxon>Fungi</taxon>
        <taxon>Dikarya</taxon>
        <taxon>Ascomycota</taxon>
        <taxon>Pezizomycotina</taxon>
        <taxon>Dothideomycetes</taxon>
        <taxon>Dothideomycetidae</taxon>
        <taxon>Mycosphaerellales</taxon>
        <taxon>Teratosphaeriaceae</taxon>
        <taxon>Hortaea</taxon>
    </lineage>
</organism>
<feature type="compositionally biased region" description="Basic and acidic residues" evidence="1">
    <location>
        <begin position="96"/>
        <end position="115"/>
    </location>
</feature>